<dbReference type="GO" id="GO:0004519">
    <property type="term" value="F:endonuclease activity"/>
    <property type="evidence" value="ECO:0007669"/>
    <property type="project" value="UniProtKB-KW"/>
</dbReference>
<organism evidence="3 4">
    <name type="scientific">Amazonocrinis nigriterrae CENA67</name>
    <dbReference type="NCBI Taxonomy" id="2794033"/>
    <lineage>
        <taxon>Bacteria</taxon>
        <taxon>Bacillati</taxon>
        <taxon>Cyanobacteriota</taxon>
        <taxon>Cyanophyceae</taxon>
        <taxon>Nostocales</taxon>
        <taxon>Nostocaceae</taxon>
        <taxon>Amazonocrinis</taxon>
        <taxon>Amazonocrinis nigriterrae</taxon>
    </lineage>
</organism>
<feature type="region of interest" description="Disordered" evidence="1">
    <location>
        <begin position="206"/>
        <end position="252"/>
    </location>
</feature>
<dbReference type="AlphaFoldDB" id="A0A8J7HNQ6"/>
<sequence>MSVAKDDVIFPQGDLYSDEPPLETSLHLQQMLLLIKCLEWWWRDHNKVNNFFVGGNLTINYSPRQRKSEDFRGPDFFVVLDTEHKHRDSWVVWEEDGKYPNLIIELLSPSTAAIDKGLKKQIYQDIFRTPEYFWFDPKNLEFAGFILMGGRYESIEANPQGLLWSQQLSLYLGVHENQLRYFTAEGTLIPTPEQMAEWEAQRAEQEAQRAEQEAQRAEQEAQRAEQEAQRAEQEAQRAEQEAQRAEQEKQRAERLAAKLRELNIDPDSL</sequence>
<dbReference type="SUPFAM" id="SSF52980">
    <property type="entry name" value="Restriction endonuclease-like"/>
    <property type="match status" value="1"/>
</dbReference>
<evidence type="ECO:0000259" key="2">
    <source>
        <dbReference type="Pfam" id="PF05685"/>
    </source>
</evidence>
<dbReference type="RefSeq" id="WP_198124934.1">
    <property type="nucleotide sequence ID" value="NZ_JAECZC010000019.1"/>
</dbReference>
<keyword evidence="3" id="KW-0255">Endonuclease</keyword>
<evidence type="ECO:0000313" key="3">
    <source>
        <dbReference type="EMBL" id="MBH8563036.1"/>
    </source>
</evidence>
<proteinExistence type="predicted"/>
<gene>
    <name evidence="3" type="ORF">I8748_12735</name>
</gene>
<dbReference type="PANTHER" id="PTHR33352">
    <property type="entry name" value="SLR1095 PROTEIN"/>
    <property type="match status" value="1"/>
</dbReference>
<dbReference type="InterPro" id="IPR011335">
    <property type="entry name" value="Restrct_endonuc-II-like"/>
</dbReference>
<evidence type="ECO:0000313" key="4">
    <source>
        <dbReference type="Proteomes" id="UP000632766"/>
    </source>
</evidence>
<dbReference type="CDD" id="cd06260">
    <property type="entry name" value="DUF820-like"/>
    <property type="match status" value="1"/>
</dbReference>
<dbReference type="EMBL" id="JAECZC010000019">
    <property type="protein sequence ID" value="MBH8563036.1"/>
    <property type="molecule type" value="Genomic_DNA"/>
</dbReference>
<dbReference type="Gene3D" id="3.90.1570.10">
    <property type="entry name" value="tt1808, chain A"/>
    <property type="match status" value="1"/>
</dbReference>
<accession>A0A8J7HNQ6</accession>
<keyword evidence="4" id="KW-1185">Reference proteome</keyword>
<dbReference type="InterPro" id="IPR012296">
    <property type="entry name" value="Nuclease_put_TT1808"/>
</dbReference>
<feature type="domain" description="Putative restriction endonuclease" evidence="2">
    <location>
        <begin position="10"/>
        <end position="173"/>
    </location>
</feature>
<dbReference type="InterPro" id="IPR008538">
    <property type="entry name" value="Uma2"/>
</dbReference>
<dbReference type="Proteomes" id="UP000632766">
    <property type="component" value="Unassembled WGS sequence"/>
</dbReference>
<name>A0A8J7HNQ6_9NOST</name>
<dbReference type="Pfam" id="PF05685">
    <property type="entry name" value="Uma2"/>
    <property type="match status" value="1"/>
</dbReference>
<protein>
    <submittedName>
        <fullName evidence="3">Uma2 family endonuclease</fullName>
    </submittedName>
</protein>
<evidence type="ECO:0000256" key="1">
    <source>
        <dbReference type="SAM" id="MobiDB-lite"/>
    </source>
</evidence>
<dbReference type="PANTHER" id="PTHR33352:SF3">
    <property type="entry name" value="SLR1612 PROTEIN"/>
    <property type="match status" value="1"/>
</dbReference>
<comment type="caution">
    <text evidence="3">The sequence shown here is derived from an EMBL/GenBank/DDBJ whole genome shotgun (WGS) entry which is preliminary data.</text>
</comment>
<keyword evidence="3" id="KW-0378">Hydrolase</keyword>
<keyword evidence="3" id="KW-0540">Nuclease</keyword>
<reference evidence="3 4" key="1">
    <citation type="journal article" date="2021" name="Int. J. Syst. Evol. Microbiol.">
        <title>Amazonocrinis nigriterrae gen. nov., sp. nov., Atlanticothrix silvestris gen. nov., sp. nov. and Dendronalium phyllosphericum gen. nov., sp. nov., nostocacean cyanobacteria from Brazilian environments.</title>
        <authorList>
            <person name="Alvarenga D.O."/>
            <person name="Andreote A.P.D."/>
            <person name="Branco L.H.Z."/>
            <person name="Delbaje E."/>
            <person name="Cruz R.B."/>
            <person name="Varani A.M."/>
            <person name="Fiore M.F."/>
        </authorList>
    </citation>
    <scope>NUCLEOTIDE SEQUENCE [LARGE SCALE GENOMIC DNA]</scope>
    <source>
        <strain evidence="3 4">CENA67</strain>
    </source>
</reference>